<dbReference type="AlphaFoldDB" id="A0A1J5QK58"/>
<dbReference type="EMBL" id="MLJW01001079">
    <property type="protein sequence ID" value="OIQ80311.1"/>
    <property type="molecule type" value="Genomic_DNA"/>
</dbReference>
<name>A0A1J5QK58_9ZZZZ</name>
<sequence>MARGRVEQNADDFVLDETQPLGATPPVPVLQQHGLRRVARGDQLGLQQFRHGGAKNIFASGMLRGERVDRGGRGQRLEAVEVGRLLRDAADHVLQRRRIERCVGGEHAVEHAAFLAGLLAGVGQVGVGRQAARGGLIVGGAGRDVDDVDQPADRAAVGRDDRGAGHAQGTDRVARRRHRLQAIQRLIEAGREAARQLAALAAQGLAHAVQQRIA</sequence>
<evidence type="ECO:0000313" key="2">
    <source>
        <dbReference type="EMBL" id="OIQ80311.1"/>
    </source>
</evidence>
<reference evidence="2" key="1">
    <citation type="submission" date="2016-10" db="EMBL/GenBank/DDBJ databases">
        <title>Sequence of Gallionella enrichment culture.</title>
        <authorList>
            <person name="Poehlein A."/>
            <person name="Muehling M."/>
            <person name="Daniel R."/>
        </authorList>
    </citation>
    <scope>NUCLEOTIDE SEQUENCE</scope>
</reference>
<feature type="region of interest" description="Disordered" evidence="1">
    <location>
        <begin position="154"/>
        <end position="174"/>
    </location>
</feature>
<feature type="region of interest" description="Disordered" evidence="1">
    <location>
        <begin position="1"/>
        <end position="24"/>
    </location>
</feature>
<accession>A0A1J5QK58</accession>
<proteinExistence type="predicted"/>
<organism evidence="2">
    <name type="scientific">mine drainage metagenome</name>
    <dbReference type="NCBI Taxonomy" id="410659"/>
    <lineage>
        <taxon>unclassified sequences</taxon>
        <taxon>metagenomes</taxon>
        <taxon>ecological metagenomes</taxon>
    </lineage>
</organism>
<protein>
    <submittedName>
        <fullName evidence="2">Uncharacterized protein</fullName>
    </submittedName>
</protein>
<comment type="caution">
    <text evidence="2">The sequence shown here is derived from an EMBL/GenBank/DDBJ whole genome shotgun (WGS) entry which is preliminary data.</text>
</comment>
<gene>
    <name evidence="2" type="ORF">GALL_379410</name>
</gene>
<evidence type="ECO:0000256" key="1">
    <source>
        <dbReference type="SAM" id="MobiDB-lite"/>
    </source>
</evidence>